<sequence length="67" mass="7250">MLPYYHHVAVQLLVYTKGLGVSPGYFGLKMLIPTKASPFLQSLIPAETAVKQYLAEEKLAAALPSSS</sequence>
<dbReference type="AlphaFoldDB" id="A0A4C1V2S1"/>
<keyword evidence="2" id="KW-1185">Reference proteome</keyword>
<name>A0A4C1V2S1_EUMVA</name>
<reference evidence="1 2" key="1">
    <citation type="journal article" date="2019" name="Commun. Biol.">
        <title>The bagworm genome reveals a unique fibroin gene that provides high tensile strength.</title>
        <authorList>
            <person name="Kono N."/>
            <person name="Nakamura H."/>
            <person name="Ohtoshi R."/>
            <person name="Tomita M."/>
            <person name="Numata K."/>
            <person name="Arakawa K."/>
        </authorList>
    </citation>
    <scope>NUCLEOTIDE SEQUENCE [LARGE SCALE GENOMIC DNA]</scope>
</reference>
<evidence type="ECO:0000313" key="2">
    <source>
        <dbReference type="Proteomes" id="UP000299102"/>
    </source>
</evidence>
<organism evidence="1 2">
    <name type="scientific">Eumeta variegata</name>
    <name type="common">Bagworm moth</name>
    <name type="synonym">Eumeta japonica</name>
    <dbReference type="NCBI Taxonomy" id="151549"/>
    <lineage>
        <taxon>Eukaryota</taxon>
        <taxon>Metazoa</taxon>
        <taxon>Ecdysozoa</taxon>
        <taxon>Arthropoda</taxon>
        <taxon>Hexapoda</taxon>
        <taxon>Insecta</taxon>
        <taxon>Pterygota</taxon>
        <taxon>Neoptera</taxon>
        <taxon>Endopterygota</taxon>
        <taxon>Lepidoptera</taxon>
        <taxon>Glossata</taxon>
        <taxon>Ditrysia</taxon>
        <taxon>Tineoidea</taxon>
        <taxon>Psychidae</taxon>
        <taxon>Oiketicinae</taxon>
        <taxon>Eumeta</taxon>
    </lineage>
</organism>
<comment type="caution">
    <text evidence="1">The sequence shown here is derived from an EMBL/GenBank/DDBJ whole genome shotgun (WGS) entry which is preliminary data.</text>
</comment>
<proteinExistence type="predicted"/>
<dbReference type="EMBL" id="BGZK01000259">
    <property type="protein sequence ID" value="GBP32394.1"/>
    <property type="molecule type" value="Genomic_DNA"/>
</dbReference>
<gene>
    <name evidence="1" type="ORF">EVAR_81201_1</name>
</gene>
<accession>A0A4C1V2S1</accession>
<protein>
    <submittedName>
        <fullName evidence="1">Uncharacterized protein</fullName>
    </submittedName>
</protein>
<dbReference type="Proteomes" id="UP000299102">
    <property type="component" value="Unassembled WGS sequence"/>
</dbReference>
<evidence type="ECO:0000313" key="1">
    <source>
        <dbReference type="EMBL" id="GBP32394.1"/>
    </source>
</evidence>